<feature type="compositionally biased region" description="Polar residues" evidence="7">
    <location>
        <begin position="92"/>
        <end position="110"/>
    </location>
</feature>
<dbReference type="eggNOG" id="ENOG502SZYN">
    <property type="taxonomic scope" value="Eukaryota"/>
</dbReference>
<feature type="domain" description="RWP-RK" evidence="8">
    <location>
        <begin position="3"/>
        <end position="91"/>
    </location>
</feature>
<keyword evidence="2" id="KW-0805">Transcription regulation</keyword>
<sequence length="161" mass="18438">MSSTYELMADSHNMMSAVSLTYNDIVSLFHLRQIEAAEFLGISLTSLKKACRRVGVSKWPYSRTRPRFVIRKREPSNEPLQAEKVQPKEQACSVQPQIESQPSSTASQSEQINILDFSSNLFEELNDNQPIEPESEINPFSGLDLEWVDWYVHDPFLEKGE</sequence>
<evidence type="ECO:0000259" key="8">
    <source>
        <dbReference type="PROSITE" id="PS51519"/>
    </source>
</evidence>
<dbReference type="Proteomes" id="UP000011087">
    <property type="component" value="Unassembled WGS sequence"/>
</dbReference>
<dbReference type="GO" id="GO:0003700">
    <property type="term" value="F:DNA-binding transcription factor activity"/>
    <property type="evidence" value="ECO:0007669"/>
    <property type="project" value="InterPro"/>
</dbReference>
<dbReference type="EMBL" id="JH992982">
    <property type="protein sequence ID" value="EKX49428.1"/>
    <property type="molecule type" value="Genomic_DNA"/>
</dbReference>
<dbReference type="PROSITE" id="PS51519">
    <property type="entry name" value="RWP_RK"/>
    <property type="match status" value="1"/>
</dbReference>
<dbReference type="HOGENOM" id="CLU_092984_0_2_1"/>
<dbReference type="OrthoDB" id="1747617at2759"/>
<dbReference type="GO" id="GO:0003677">
    <property type="term" value="F:DNA binding"/>
    <property type="evidence" value="ECO:0007669"/>
    <property type="project" value="UniProtKB-KW"/>
</dbReference>
<dbReference type="Pfam" id="PF02042">
    <property type="entry name" value="RWP-RK"/>
    <property type="match status" value="1"/>
</dbReference>
<evidence type="ECO:0000256" key="3">
    <source>
        <dbReference type="ARBA" id="ARBA00023054"/>
    </source>
</evidence>
<comment type="function">
    <text evidence="1">Putative transcription factor.</text>
</comment>
<keyword evidence="5" id="KW-0804">Transcription</keyword>
<evidence type="ECO:0000256" key="7">
    <source>
        <dbReference type="SAM" id="MobiDB-lite"/>
    </source>
</evidence>
<evidence type="ECO:0000256" key="5">
    <source>
        <dbReference type="ARBA" id="ARBA00023163"/>
    </source>
</evidence>
<evidence type="ECO:0000313" key="11">
    <source>
        <dbReference type="Proteomes" id="UP000011087"/>
    </source>
</evidence>
<organism evidence="9">
    <name type="scientific">Guillardia theta (strain CCMP2712)</name>
    <name type="common">Cryptophyte</name>
    <dbReference type="NCBI Taxonomy" id="905079"/>
    <lineage>
        <taxon>Eukaryota</taxon>
        <taxon>Cryptophyceae</taxon>
        <taxon>Pyrenomonadales</taxon>
        <taxon>Geminigeraceae</taxon>
        <taxon>Guillardia</taxon>
    </lineage>
</organism>
<evidence type="ECO:0000256" key="6">
    <source>
        <dbReference type="ARBA" id="ARBA00023242"/>
    </source>
</evidence>
<gene>
    <name evidence="9" type="ORF">GUITHDRAFT_104957</name>
</gene>
<dbReference type="PANTHER" id="PTHR46373">
    <property type="entry name" value="PROTEIN RKD4"/>
    <property type="match status" value="1"/>
</dbReference>
<dbReference type="GeneID" id="17306107"/>
<proteinExistence type="predicted"/>
<evidence type="ECO:0000256" key="4">
    <source>
        <dbReference type="ARBA" id="ARBA00023125"/>
    </source>
</evidence>
<dbReference type="InterPro" id="IPR044607">
    <property type="entry name" value="RKD-like"/>
</dbReference>
<keyword evidence="4" id="KW-0238">DNA-binding</keyword>
<dbReference type="RefSeq" id="XP_005836408.1">
    <property type="nucleotide sequence ID" value="XM_005836351.1"/>
</dbReference>
<dbReference type="PANTHER" id="PTHR46373:SF2">
    <property type="entry name" value="RWP-RK DOMAIN-CONTAINING PROTEIN"/>
    <property type="match status" value="1"/>
</dbReference>
<name>L1JMX5_GUITC</name>
<accession>L1JMX5</accession>
<protein>
    <recommendedName>
        <fullName evidence="8">RWP-RK domain-containing protein</fullName>
    </recommendedName>
</protein>
<feature type="region of interest" description="Disordered" evidence="7">
    <location>
        <begin position="72"/>
        <end position="110"/>
    </location>
</feature>
<keyword evidence="11" id="KW-1185">Reference proteome</keyword>
<dbReference type="AlphaFoldDB" id="L1JMX5"/>
<dbReference type="PaxDb" id="55529-EKX49428"/>
<reference evidence="10" key="3">
    <citation type="submission" date="2016-03" db="UniProtKB">
        <authorList>
            <consortium name="EnsemblProtists"/>
        </authorList>
    </citation>
    <scope>IDENTIFICATION</scope>
</reference>
<keyword evidence="6" id="KW-0539">Nucleus</keyword>
<evidence type="ECO:0000313" key="10">
    <source>
        <dbReference type="EnsemblProtists" id="EKX49428"/>
    </source>
</evidence>
<reference evidence="9 11" key="1">
    <citation type="journal article" date="2012" name="Nature">
        <title>Algal genomes reveal evolutionary mosaicism and the fate of nucleomorphs.</title>
        <authorList>
            <consortium name="DOE Joint Genome Institute"/>
            <person name="Curtis B.A."/>
            <person name="Tanifuji G."/>
            <person name="Burki F."/>
            <person name="Gruber A."/>
            <person name="Irimia M."/>
            <person name="Maruyama S."/>
            <person name="Arias M.C."/>
            <person name="Ball S.G."/>
            <person name="Gile G.H."/>
            <person name="Hirakawa Y."/>
            <person name="Hopkins J.F."/>
            <person name="Kuo A."/>
            <person name="Rensing S.A."/>
            <person name="Schmutz J."/>
            <person name="Symeonidi A."/>
            <person name="Elias M."/>
            <person name="Eveleigh R.J."/>
            <person name="Herman E.K."/>
            <person name="Klute M.J."/>
            <person name="Nakayama T."/>
            <person name="Obornik M."/>
            <person name="Reyes-Prieto A."/>
            <person name="Armbrust E.V."/>
            <person name="Aves S.J."/>
            <person name="Beiko R.G."/>
            <person name="Coutinho P."/>
            <person name="Dacks J.B."/>
            <person name="Durnford D.G."/>
            <person name="Fast N.M."/>
            <person name="Green B.R."/>
            <person name="Grisdale C.J."/>
            <person name="Hempel F."/>
            <person name="Henrissat B."/>
            <person name="Hoppner M.P."/>
            <person name="Ishida K."/>
            <person name="Kim E."/>
            <person name="Koreny L."/>
            <person name="Kroth P.G."/>
            <person name="Liu Y."/>
            <person name="Malik S.B."/>
            <person name="Maier U.G."/>
            <person name="McRose D."/>
            <person name="Mock T."/>
            <person name="Neilson J.A."/>
            <person name="Onodera N.T."/>
            <person name="Poole A.M."/>
            <person name="Pritham E.J."/>
            <person name="Richards T.A."/>
            <person name="Rocap G."/>
            <person name="Roy S.W."/>
            <person name="Sarai C."/>
            <person name="Schaack S."/>
            <person name="Shirato S."/>
            <person name="Slamovits C.H."/>
            <person name="Spencer D.F."/>
            <person name="Suzuki S."/>
            <person name="Worden A.Z."/>
            <person name="Zauner S."/>
            <person name="Barry K."/>
            <person name="Bell C."/>
            <person name="Bharti A.K."/>
            <person name="Crow J.A."/>
            <person name="Grimwood J."/>
            <person name="Kramer R."/>
            <person name="Lindquist E."/>
            <person name="Lucas S."/>
            <person name="Salamov A."/>
            <person name="McFadden G.I."/>
            <person name="Lane C.E."/>
            <person name="Keeling P.J."/>
            <person name="Gray M.W."/>
            <person name="Grigoriev I.V."/>
            <person name="Archibald J.M."/>
        </authorList>
    </citation>
    <scope>NUCLEOTIDE SEQUENCE</scope>
    <source>
        <strain evidence="9 11">CCMP2712</strain>
    </source>
</reference>
<reference evidence="11" key="2">
    <citation type="submission" date="2012-11" db="EMBL/GenBank/DDBJ databases">
        <authorList>
            <person name="Kuo A."/>
            <person name="Curtis B.A."/>
            <person name="Tanifuji G."/>
            <person name="Burki F."/>
            <person name="Gruber A."/>
            <person name="Irimia M."/>
            <person name="Maruyama S."/>
            <person name="Arias M.C."/>
            <person name="Ball S.G."/>
            <person name="Gile G.H."/>
            <person name="Hirakawa Y."/>
            <person name="Hopkins J.F."/>
            <person name="Rensing S.A."/>
            <person name="Schmutz J."/>
            <person name="Symeonidi A."/>
            <person name="Elias M."/>
            <person name="Eveleigh R.J."/>
            <person name="Herman E.K."/>
            <person name="Klute M.J."/>
            <person name="Nakayama T."/>
            <person name="Obornik M."/>
            <person name="Reyes-Prieto A."/>
            <person name="Armbrust E.V."/>
            <person name="Aves S.J."/>
            <person name="Beiko R.G."/>
            <person name="Coutinho P."/>
            <person name="Dacks J.B."/>
            <person name="Durnford D.G."/>
            <person name="Fast N.M."/>
            <person name="Green B.R."/>
            <person name="Grisdale C."/>
            <person name="Hempe F."/>
            <person name="Henrissat B."/>
            <person name="Hoppner M.P."/>
            <person name="Ishida K.-I."/>
            <person name="Kim E."/>
            <person name="Koreny L."/>
            <person name="Kroth P.G."/>
            <person name="Liu Y."/>
            <person name="Malik S.-B."/>
            <person name="Maier U.G."/>
            <person name="McRose D."/>
            <person name="Mock T."/>
            <person name="Neilson J.A."/>
            <person name="Onodera N.T."/>
            <person name="Poole A.M."/>
            <person name="Pritham E.J."/>
            <person name="Richards T.A."/>
            <person name="Rocap G."/>
            <person name="Roy S.W."/>
            <person name="Sarai C."/>
            <person name="Schaack S."/>
            <person name="Shirato S."/>
            <person name="Slamovits C.H."/>
            <person name="Spencer D.F."/>
            <person name="Suzuki S."/>
            <person name="Worden A.Z."/>
            <person name="Zauner S."/>
            <person name="Barry K."/>
            <person name="Bell C."/>
            <person name="Bharti A.K."/>
            <person name="Crow J.A."/>
            <person name="Grimwood J."/>
            <person name="Kramer R."/>
            <person name="Lindquist E."/>
            <person name="Lucas S."/>
            <person name="Salamov A."/>
            <person name="McFadden G.I."/>
            <person name="Lane C.E."/>
            <person name="Keeling P.J."/>
            <person name="Gray M.W."/>
            <person name="Grigoriev I.V."/>
            <person name="Archibald J.M."/>
        </authorList>
    </citation>
    <scope>NUCLEOTIDE SEQUENCE</scope>
    <source>
        <strain evidence="11">CCMP2712</strain>
    </source>
</reference>
<evidence type="ECO:0000256" key="2">
    <source>
        <dbReference type="ARBA" id="ARBA00023015"/>
    </source>
</evidence>
<evidence type="ECO:0000313" key="9">
    <source>
        <dbReference type="EMBL" id="EKX49428.1"/>
    </source>
</evidence>
<dbReference type="InterPro" id="IPR003035">
    <property type="entry name" value="RWP-RK_dom"/>
</dbReference>
<keyword evidence="3" id="KW-0175">Coiled coil</keyword>
<evidence type="ECO:0000256" key="1">
    <source>
        <dbReference type="ARBA" id="ARBA00004049"/>
    </source>
</evidence>
<dbReference type="EnsemblProtists" id="EKX49428">
    <property type="protein sequence ID" value="EKX49428"/>
    <property type="gene ID" value="GUITHDRAFT_104957"/>
</dbReference>
<dbReference type="KEGG" id="gtt:GUITHDRAFT_104957"/>